<evidence type="ECO:0000256" key="2">
    <source>
        <dbReference type="SAM" id="Phobius"/>
    </source>
</evidence>
<sequence length="1069" mass="120348">MTTQYIYAPRIVDEAKDCSLNLILHSFSGPELCIPFGKAAKKLKSQDLAEDQKPTFITVTPLVFKDYTLDKTKAGAPEFIPMDKFRPTPEDDAAYGYYYIYINGFLWREIAALADKQLSDVDLCLHHSQDLRPHSSVFNQDILLPRKIIELFGSSSTAQVPNIQIAFSRVQWSWEYITALGGMYESDLRLSKKPLLSKCDDTQIANRYRNERMQSLDFNDAPNWGSIENMDVLGGKVSVLVHDILGIAQAQKITADFYSQILKDHQSELESNGYYKSAMLAHQLYFNESLWQKQALSTPKTSHKPFVKEDPQSSNTRKAADEVSEQELEKYLLGTNPSSVIDAVEGYLVAREKLYDLYYLDCQDLELTLSEISDQINVQPPAEWECLAKDLTTGGVLTYGLAFEFICEQLITLILPKTTLSAYLPGLCDKEKKDKLINRLDEQFEKSKTLVFEITQTSNNWFSKQFCVHPEAFGENLANTNYDEELIADTVEGFNPKKFDHDKIKEELSLPFIPAYLLNKGVLDVVSKGLNEWLGMQERVFATFAKELTEKGIKYHHLIGGFSKSRNIAEFKNLKIYPANAVPEGRFALNIDIVSHPLLNDLKTSKQRSAFNNIIKAIEEKGKITSTNTNQVITVAKALKQPLFSNGINESNRKLFKQTIALVTQMAKMVLEQKNLAALMAGSQFHVLTLPENDIPAKVLFDSPVRSLGEEFHHRGLDSKMLKRISVATGRFVSIPLLFLTGYSTYVYYINYEKEFKKGTPYEISKNIALLGGTLAAIGSVWEAYSSDLESKLLTKPRLETKIANSFLASRNAQITVLRSFAGSMGVLMGVIQGVDAYQLISKSDTDAGIAMFAAAGFSIGLGIHTALFASLGPWGWALLLGSIVFSLLAVWLTDSKLEIWAKFGPFAKNKRGVFASEEGAIYNTFSDPNQYFKYIQSVLFSPQVTINTPTFFDYRSYYTVKVDLPMFIVGKSELLLDVKYSWRHPTTLDVYNEAGWIEGTKEYLCEFDDNSLSLNAAVYEFEIESPNISVFDVEITSTLIYNEDLTLPIDFEVFEKPIENASPDLVKA</sequence>
<evidence type="ECO:0000313" key="4">
    <source>
        <dbReference type="Proteomes" id="UP001457661"/>
    </source>
</evidence>
<dbReference type="CDD" id="cd20705">
    <property type="entry name" value="MIX_I"/>
    <property type="match status" value="1"/>
</dbReference>
<evidence type="ECO:0000313" key="3">
    <source>
        <dbReference type="EMBL" id="MEM5531283.1"/>
    </source>
</evidence>
<feature type="transmembrane region" description="Helical" evidence="2">
    <location>
        <begin position="875"/>
        <end position="893"/>
    </location>
</feature>
<comment type="caution">
    <text evidence="3">The sequence shown here is derived from an EMBL/GenBank/DDBJ whole genome shotgun (WGS) entry which is preliminary data.</text>
</comment>
<feature type="transmembrane region" description="Helical" evidence="2">
    <location>
        <begin position="850"/>
        <end position="869"/>
    </location>
</feature>
<keyword evidence="4" id="KW-1185">Reference proteome</keyword>
<dbReference type="Proteomes" id="UP001457661">
    <property type="component" value="Unassembled WGS sequence"/>
</dbReference>
<feature type="transmembrane region" description="Helical" evidence="2">
    <location>
        <begin position="732"/>
        <end position="752"/>
    </location>
</feature>
<proteinExistence type="predicted"/>
<evidence type="ECO:0000256" key="1">
    <source>
        <dbReference type="SAM" id="MobiDB-lite"/>
    </source>
</evidence>
<keyword evidence="2" id="KW-0812">Transmembrane</keyword>
<name>A0ABU9TC54_9GAMM</name>
<dbReference type="RefSeq" id="WP_169061374.1">
    <property type="nucleotide sequence ID" value="NZ_JABCAH010000016.1"/>
</dbReference>
<gene>
    <name evidence="3" type="ORF">WNY57_02445</name>
</gene>
<reference evidence="3 4" key="1">
    <citation type="submission" date="2024-03" db="EMBL/GenBank/DDBJ databases">
        <title>Community enrichment and isolation of bacterial strains for fucoidan degradation.</title>
        <authorList>
            <person name="Sichert A."/>
        </authorList>
    </citation>
    <scope>NUCLEOTIDE SEQUENCE [LARGE SCALE GENOMIC DNA]</scope>
    <source>
        <strain evidence="3 4">AS26</strain>
    </source>
</reference>
<organism evidence="3 4">
    <name type="scientific">Pseudoalteromonas arctica</name>
    <dbReference type="NCBI Taxonomy" id="394751"/>
    <lineage>
        <taxon>Bacteria</taxon>
        <taxon>Pseudomonadati</taxon>
        <taxon>Pseudomonadota</taxon>
        <taxon>Gammaproteobacteria</taxon>
        <taxon>Alteromonadales</taxon>
        <taxon>Pseudoalteromonadaceae</taxon>
        <taxon>Pseudoalteromonas</taxon>
    </lineage>
</organism>
<dbReference type="EMBL" id="JBBMQX010000001">
    <property type="protein sequence ID" value="MEM5531283.1"/>
    <property type="molecule type" value="Genomic_DNA"/>
</dbReference>
<keyword evidence="2" id="KW-0472">Membrane</keyword>
<protein>
    <submittedName>
        <fullName evidence="3">Uncharacterized protein</fullName>
    </submittedName>
</protein>
<accession>A0ABU9TC54</accession>
<feature type="transmembrane region" description="Helical" evidence="2">
    <location>
        <begin position="817"/>
        <end position="838"/>
    </location>
</feature>
<feature type="region of interest" description="Disordered" evidence="1">
    <location>
        <begin position="301"/>
        <end position="321"/>
    </location>
</feature>
<keyword evidence="2" id="KW-1133">Transmembrane helix</keyword>